<keyword evidence="7" id="KW-1185">Reference proteome</keyword>
<evidence type="ECO:0000256" key="5">
    <source>
        <dbReference type="SAM" id="Phobius"/>
    </source>
</evidence>
<accession>A0A0F7S089</accession>
<comment type="similarity">
    <text evidence="1">Belongs to the short-chain dehydrogenases/reductases (SDR) family.</text>
</comment>
<evidence type="ECO:0000256" key="3">
    <source>
        <dbReference type="ARBA" id="ARBA00023002"/>
    </source>
</evidence>
<dbReference type="GO" id="GO:0050664">
    <property type="term" value="F:oxidoreductase activity, acting on NAD(P)H, oxygen as acceptor"/>
    <property type="evidence" value="ECO:0007669"/>
    <property type="project" value="TreeGrafter"/>
</dbReference>
<dbReference type="PROSITE" id="PS00061">
    <property type="entry name" value="ADH_SHORT"/>
    <property type="match status" value="1"/>
</dbReference>
<evidence type="ECO:0000256" key="4">
    <source>
        <dbReference type="SAM" id="MobiDB-lite"/>
    </source>
</evidence>
<dbReference type="PANTHER" id="PTHR43008">
    <property type="entry name" value="BENZIL REDUCTASE"/>
    <property type="match status" value="1"/>
</dbReference>
<gene>
    <name evidence="6" type="primary">SSCI48710.1</name>
</gene>
<dbReference type="Pfam" id="PF13561">
    <property type="entry name" value="adh_short_C2"/>
    <property type="match status" value="1"/>
</dbReference>
<dbReference type="SUPFAM" id="SSF51735">
    <property type="entry name" value="NAD(P)-binding Rossmann-fold domains"/>
    <property type="match status" value="1"/>
</dbReference>
<evidence type="ECO:0000313" key="7">
    <source>
        <dbReference type="Proteomes" id="UP000242770"/>
    </source>
</evidence>
<keyword evidence="5" id="KW-1133">Transmembrane helix</keyword>
<dbReference type="EMBL" id="CCFA01002885">
    <property type="protein sequence ID" value="CDS00684.1"/>
    <property type="molecule type" value="Genomic_DNA"/>
</dbReference>
<dbReference type="STRING" id="49012.A0A0F7S089"/>
<proteinExistence type="inferred from homology"/>
<dbReference type="GO" id="GO:0044281">
    <property type="term" value="P:small molecule metabolic process"/>
    <property type="evidence" value="ECO:0007669"/>
    <property type="project" value="UniProtKB-ARBA"/>
</dbReference>
<evidence type="ECO:0000313" key="6">
    <source>
        <dbReference type="EMBL" id="CDS00684.1"/>
    </source>
</evidence>
<organism evidence="6 7">
    <name type="scientific">Sporisorium scitamineum</name>
    <dbReference type="NCBI Taxonomy" id="49012"/>
    <lineage>
        <taxon>Eukaryota</taxon>
        <taxon>Fungi</taxon>
        <taxon>Dikarya</taxon>
        <taxon>Basidiomycota</taxon>
        <taxon>Ustilaginomycotina</taxon>
        <taxon>Ustilaginomycetes</taxon>
        <taxon>Ustilaginales</taxon>
        <taxon>Ustilaginaceae</taxon>
        <taxon>Sporisorium</taxon>
    </lineage>
</organism>
<dbReference type="InterPro" id="IPR002347">
    <property type="entry name" value="SDR_fam"/>
</dbReference>
<dbReference type="InterPro" id="IPR036291">
    <property type="entry name" value="NAD(P)-bd_dom_sf"/>
</dbReference>
<sequence length="669" mass="72008">MLNATTSAARAARSFATIAQAARPAAARSTARPSALAARTFASSSRSLSKGDNFGKAKPLDTAPFASTKDDVVVPYPEDSSRHPRDDVGHNTTGGRVGRHTQRTLASFSMEGKVCVITGAARGIGNLIARTFVESGANHIAIVDLNEEECQHAAEEVEEWFTKHGGVQPGELDIQGFGCDISDEASVQDVVGRIHKRFGKIDVAVNSAGIVENFPAIEYPTPKLKKLFDININGSYFVAREVAKRMMEDKIQGSIVMIASMSASVVNVPQAQAPYNASKAAVKHLAKSMAVEWAKSGIRVNSLSPGYMLTSLSRAVLENSPNGKELRTTWENLTPMGRLGDPEDLKGAVVYLASDASAFTTGADLIVDGGYTSVLVFTNDFLVLILVWNLDTIDAIDDMKATTAIASLLAAVACVSASSFSHPVLAFTSPQASSTKLQLPTDSSISSLVDSLLTAGKSSSVCDLDALAFVYADQLNHDTFASLRHSSTDSLRARSLDAPSQVTFNAARAADSYNDLVSRVSEACGFRRIETMKLRASHQVIRSEYKAFAHIDAGDIREQESSLLHTLDSLDETYPRNLVIVAQNEQMHQLRKRQYAAEPFTLSGNWTEPQGGIFAKYQLFSTPLILTLLLVGGVLLPIVYFAVSQLAQVQTPDQMGVRKDPISGDKKTQ</sequence>
<dbReference type="AlphaFoldDB" id="A0A0F7S089"/>
<keyword evidence="2" id="KW-0521">NADP</keyword>
<dbReference type="Gene3D" id="3.40.50.720">
    <property type="entry name" value="NAD(P)-binding Rossmann-like Domain"/>
    <property type="match status" value="1"/>
</dbReference>
<evidence type="ECO:0000256" key="2">
    <source>
        <dbReference type="ARBA" id="ARBA00022857"/>
    </source>
</evidence>
<dbReference type="GO" id="GO:0005975">
    <property type="term" value="P:carbohydrate metabolic process"/>
    <property type="evidence" value="ECO:0007669"/>
    <property type="project" value="UniProtKB-ARBA"/>
</dbReference>
<dbReference type="FunFam" id="3.40.50.720:FF:000090">
    <property type="entry name" value="NADP-dependent mannitol dehydrogenase"/>
    <property type="match status" value="1"/>
</dbReference>
<feature type="compositionally biased region" description="Polar residues" evidence="4">
    <location>
        <begin position="41"/>
        <end position="50"/>
    </location>
</feature>
<feature type="region of interest" description="Disordered" evidence="4">
    <location>
        <begin position="40"/>
        <end position="100"/>
    </location>
</feature>
<dbReference type="InterPro" id="IPR020904">
    <property type="entry name" value="Sc_DH/Rdtase_CS"/>
</dbReference>
<keyword evidence="5" id="KW-0812">Transmembrane</keyword>
<feature type="transmembrane region" description="Helical" evidence="5">
    <location>
        <begin position="624"/>
        <end position="643"/>
    </location>
</feature>
<dbReference type="PRINTS" id="PR00080">
    <property type="entry name" value="SDRFAMILY"/>
</dbReference>
<evidence type="ECO:0000256" key="1">
    <source>
        <dbReference type="ARBA" id="ARBA00006484"/>
    </source>
</evidence>
<dbReference type="PRINTS" id="PR00081">
    <property type="entry name" value="GDHRDH"/>
</dbReference>
<name>A0A0F7S089_9BASI</name>
<dbReference type="GO" id="GO:0050085">
    <property type="term" value="F:mannitol 2-dehydrogenase (NADP+) activity"/>
    <property type="evidence" value="ECO:0007669"/>
    <property type="project" value="UniProtKB-ARBA"/>
</dbReference>
<dbReference type="PANTHER" id="PTHR43008:SF14">
    <property type="entry name" value="DEHYDROGENASE ARBD, PUTATIVE-RELATED"/>
    <property type="match status" value="1"/>
</dbReference>
<keyword evidence="5" id="KW-0472">Membrane</keyword>
<keyword evidence="3" id="KW-0560">Oxidoreductase</keyword>
<dbReference type="Proteomes" id="UP000242770">
    <property type="component" value="Unassembled WGS sequence"/>
</dbReference>
<feature type="compositionally biased region" description="Basic and acidic residues" evidence="4">
    <location>
        <begin position="79"/>
        <end position="89"/>
    </location>
</feature>
<protein>
    <submittedName>
        <fullName evidence="6">Uncharacterized protein</fullName>
    </submittedName>
</protein>
<reference evidence="7" key="1">
    <citation type="submission" date="2014-06" db="EMBL/GenBank/DDBJ databases">
        <authorList>
            <person name="Berkman P.J."/>
        </authorList>
    </citation>
    <scope>NUCLEOTIDE SEQUENCE [LARGE SCALE GENOMIC DNA]</scope>
</reference>